<dbReference type="SUPFAM" id="SSF52833">
    <property type="entry name" value="Thioredoxin-like"/>
    <property type="match status" value="1"/>
</dbReference>
<evidence type="ECO:0000256" key="3">
    <source>
        <dbReference type="ARBA" id="ARBA00023002"/>
    </source>
</evidence>
<comment type="caution">
    <text evidence="8">The sequence shown here is derived from an EMBL/GenBank/DDBJ whole genome shotgun (WGS) entry which is preliminary data.</text>
</comment>
<dbReference type="InterPro" id="IPR037944">
    <property type="entry name" value="PRX5-like"/>
</dbReference>
<keyword evidence="3 6" id="KW-0560">Oxidoreductase</keyword>
<evidence type="ECO:0000313" key="8">
    <source>
        <dbReference type="EMBL" id="TPE50872.1"/>
    </source>
</evidence>
<name>A0A501WPT7_9GAMM</name>
<dbReference type="GO" id="GO:0008379">
    <property type="term" value="F:thioredoxin peroxidase activity"/>
    <property type="evidence" value="ECO:0007669"/>
    <property type="project" value="InterPro"/>
</dbReference>
<dbReference type="GO" id="GO:0042744">
    <property type="term" value="P:hydrogen peroxide catabolic process"/>
    <property type="evidence" value="ECO:0007669"/>
    <property type="project" value="TreeGrafter"/>
</dbReference>
<dbReference type="Gene3D" id="3.40.30.10">
    <property type="entry name" value="Glutaredoxin"/>
    <property type="match status" value="1"/>
</dbReference>
<keyword evidence="9" id="KW-1185">Reference proteome</keyword>
<dbReference type="EC" id="1.11.1.27" evidence="6"/>
<dbReference type="FunFam" id="3.40.30.10:FF:000020">
    <property type="entry name" value="Peroxiredoxin"/>
    <property type="match status" value="1"/>
</dbReference>
<protein>
    <recommendedName>
        <fullName evidence="6">Glutathione-dependent peroxiredoxin</fullName>
        <ecNumber evidence="6">1.11.1.27</ecNumber>
    </recommendedName>
</protein>
<dbReference type="Pfam" id="PF08534">
    <property type="entry name" value="Redoxin"/>
    <property type="match status" value="1"/>
</dbReference>
<keyword evidence="4 6" id="KW-0676">Redox-active center</keyword>
<dbReference type="InterPro" id="IPR013766">
    <property type="entry name" value="Thioredoxin_domain"/>
</dbReference>
<dbReference type="PANTHER" id="PTHR10430">
    <property type="entry name" value="PEROXIREDOXIN"/>
    <property type="match status" value="1"/>
</dbReference>
<evidence type="ECO:0000313" key="9">
    <source>
        <dbReference type="Proteomes" id="UP000315901"/>
    </source>
</evidence>
<dbReference type="PANTHER" id="PTHR10430:SF16">
    <property type="entry name" value="PEROXIREDOXIN-5, MITOCHONDRIAL"/>
    <property type="match status" value="1"/>
</dbReference>
<reference evidence="8 9" key="1">
    <citation type="submission" date="2019-06" db="EMBL/GenBank/DDBJ databases">
        <title>A novel bacterium of genus Marinomonas, isolated from coastal sand.</title>
        <authorList>
            <person name="Huang H."/>
            <person name="Mo K."/>
            <person name="Hu Y."/>
        </authorList>
    </citation>
    <scope>NUCLEOTIDE SEQUENCE [LARGE SCALE GENOMIC DNA]</scope>
    <source>
        <strain evidence="8 9">HB171799</strain>
    </source>
</reference>
<dbReference type="InterPro" id="IPR036249">
    <property type="entry name" value="Thioredoxin-like_sf"/>
</dbReference>
<evidence type="ECO:0000259" key="7">
    <source>
        <dbReference type="PROSITE" id="PS51352"/>
    </source>
</evidence>
<dbReference type="InterPro" id="IPR013740">
    <property type="entry name" value="Redoxin"/>
</dbReference>
<dbReference type="GO" id="GO:0005737">
    <property type="term" value="C:cytoplasm"/>
    <property type="evidence" value="ECO:0007669"/>
    <property type="project" value="TreeGrafter"/>
</dbReference>
<proteinExistence type="inferred from homology"/>
<evidence type="ECO:0000256" key="4">
    <source>
        <dbReference type="ARBA" id="ARBA00023284"/>
    </source>
</evidence>
<dbReference type="CDD" id="cd03013">
    <property type="entry name" value="PRX5_like"/>
    <property type="match status" value="1"/>
</dbReference>
<dbReference type="EMBL" id="VFRR01000017">
    <property type="protein sequence ID" value="TPE50872.1"/>
    <property type="molecule type" value="Genomic_DNA"/>
</dbReference>
<dbReference type="Proteomes" id="UP000315901">
    <property type="component" value="Unassembled WGS sequence"/>
</dbReference>
<comment type="function">
    <text evidence="6">Thiol-specific peroxidase that catalyzes the reduction of hydrogen peroxide and organic hydroperoxides to water and alcohols, respectively. Plays a role in cell protection against oxidative stress by detoxifying peroxides.</text>
</comment>
<gene>
    <name evidence="8" type="ORF">FJM67_09900</name>
</gene>
<keyword evidence="2 6" id="KW-0049">Antioxidant</keyword>
<accession>A0A501WPT7</accession>
<feature type="domain" description="Thioredoxin" evidence="7">
    <location>
        <begin position="3"/>
        <end position="156"/>
    </location>
</feature>
<dbReference type="GO" id="GO:0034599">
    <property type="term" value="P:cellular response to oxidative stress"/>
    <property type="evidence" value="ECO:0007669"/>
    <property type="project" value="InterPro"/>
</dbReference>
<dbReference type="OrthoDB" id="9800621at2"/>
<organism evidence="8 9">
    <name type="scientific">Maribrevibacterium harenarium</name>
    <dbReference type="NCBI Taxonomy" id="2589817"/>
    <lineage>
        <taxon>Bacteria</taxon>
        <taxon>Pseudomonadati</taxon>
        <taxon>Pseudomonadota</taxon>
        <taxon>Gammaproteobacteria</taxon>
        <taxon>Oceanospirillales</taxon>
        <taxon>Oceanospirillaceae</taxon>
        <taxon>Maribrevibacterium</taxon>
    </lineage>
</organism>
<comment type="catalytic activity">
    <reaction evidence="6">
        <text>a hydroperoxide + 2 glutathione = an alcohol + glutathione disulfide + H2O</text>
        <dbReference type="Rhea" id="RHEA:62632"/>
        <dbReference type="ChEBI" id="CHEBI:15377"/>
        <dbReference type="ChEBI" id="CHEBI:30879"/>
        <dbReference type="ChEBI" id="CHEBI:35924"/>
        <dbReference type="ChEBI" id="CHEBI:57925"/>
        <dbReference type="ChEBI" id="CHEBI:58297"/>
        <dbReference type="EC" id="1.11.1.27"/>
    </reaction>
</comment>
<evidence type="ECO:0000256" key="6">
    <source>
        <dbReference type="RuleBase" id="RU366011"/>
    </source>
</evidence>
<evidence type="ECO:0000256" key="5">
    <source>
        <dbReference type="PIRSR" id="PIRSR637944-1"/>
    </source>
</evidence>
<dbReference type="RefSeq" id="WP_140588901.1">
    <property type="nucleotide sequence ID" value="NZ_VFRR01000017.1"/>
</dbReference>
<feature type="active site" description="Cysteine sulfenic acid (-SOH) intermediate" evidence="5">
    <location>
        <position position="49"/>
    </location>
</feature>
<sequence>MTIQAGDLLPHGQFQVMTDSGPQDIDVAEFFANKRVVVMAVPGAFTPTCSGAHLPGYVQHYDDFLTKGIDSIVCLSVNDVYVMDAWGKDQGVGAIVMAADVLGEFTLSMGLEMRGKFGLRSRRYAMLVDNGIVQQMWLEEPGEFSISAAEQVLQSL</sequence>
<comment type="similarity">
    <text evidence="6">Belongs to the peroxiredoxin family. Prx5 subfamily.</text>
</comment>
<evidence type="ECO:0000256" key="2">
    <source>
        <dbReference type="ARBA" id="ARBA00022862"/>
    </source>
</evidence>
<keyword evidence="1 6" id="KW-0575">Peroxidase</keyword>
<dbReference type="GO" id="GO:0045454">
    <property type="term" value="P:cell redox homeostasis"/>
    <property type="evidence" value="ECO:0007669"/>
    <property type="project" value="TreeGrafter"/>
</dbReference>
<evidence type="ECO:0000256" key="1">
    <source>
        <dbReference type="ARBA" id="ARBA00022559"/>
    </source>
</evidence>
<dbReference type="AlphaFoldDB" id="A0A501WPT7"/>
<dbReference type="PROSITE" id="PS51352">
    <property type="entry name" value="THIOREDOXIN_2"/>
    <property type="match status" value="1"/>
</dbReference>